<keyword evidence="11" id="KW-1185">Reference proteome</keyword>
<comment type="caution">
    <text evidence="10">The sequence shown here is derived from an EMBL/GenBank/DDBJ whole genome shotgun (WGS) entry which is preliminary data.</text>
</comment>
<evidence type="ECO:0000256" key="9">
    <source>
        <dbReference type="RuleBase" id="RU362097"/>
    </source>
</evidence>
<keyword evidence="6 9" id="KW-0472">Membrane</keyword>
<dbReference type="PROSITE" id="PS51257">
    <property type="entry name" value="PROKAR_LIPOPROTEIN"/>
    <property type="match status" value="1"/>
</dbReference>
<comment type="similarity">
    <text evidence="2 9">Belongs to the outer membrane factor (OMF) (TC 1.B.17) family.</text>
</comment>
<evidence type="ECO:0000256" key="2">
    <source>
        <dbReference type="ARBA" id="ARBA00007613"/>
    </source>
</evidence>
<comment type="subcellular location">
    <subcellularLocation>
        <location evidence="9">Cell membrane</location>
        <topology evidence="9">Lipid-anchor</topology>
    </subcellularLocation>
    <subcellularLocation>
        <location evidence="1">Membrane</location>
    </subcellularLocation>
</comment>
<name>A0A2A4FU21_9SPHN</name>
<protein>
    <submittedName>
        <fullName evidence="10">Multidrug transporter</fullName>
    </submittedName>
</protein>
<dbReference type="PANTHER" id="PTHR30203:SF20">
    <property type="entry name" value="MULTIDRUG RESISTANCE OUTER MEMBRANE PROTEIN MDTP-RELATED"/>
    <property type="match status" value="1"/>
</dbReference>
<evidence type="ECO:0000256" key="4">
    <source>
        <dbReference type="ARBA" id="ARBA00022692"/>
    </source>
</evidence>
<accession>A0A2A4FU21</accession>
<reference evidence="10 11" key="1">
    <citation type="submission" date="2017-09" db="EMBL/GenBank/DDBJ databases">
        <title>The Catabolism of 3,6-Dichlorosalicylic acid is Initiated by the Cytochrome P450 Monooxygenase DsmABC in Rhizorhabdus dicambivorans Ndbn-20.</title>
        <authorList>
            <person name="Na L."/>
        </authorList>
    </citation>
    <scope>NUCLEOTIDE SEQUENCE [LARGE SCALE GENOMIC DNA]</scope>
    <source>
        <strain evidence="10 11">Ndbn-20m</strain>
    </source>
</reference>
<dbReference type="SUPFAM" id="SSF56954">
    <property type="entry name" value="Outer membrane efflux proteins (OEP)"/>
    <property type="match status" value="1"/>
</dbReference>
<keyword evidence="4 9" id="KW-0812">Transmembrane</keyword>
<dbReference type="InterPro" id="IPR003423">
    <property type="entry name" value="OMP_efflux"/>
</dbReference>
<dbReference type="PANTHER" id="PTHR30203">
    <property type="entry name" value="OUTER MEMBRANE CATION EFFLUX PROTEIN"/>
    <property type="match status" value="1"/>
</dbReference>
<dbReference type="NCBIfam" id="TIGR01845">
    <property type="entry name" value="outer_NodT"/>
    <property type="match status" value="1"/>
</dbReference>
<dbReference type="InterPro" id="IPR010131">
    <property type="entry name" value="MdtP/NodT-like"/>
</dbReference>
<sequence length="489" mass="51636">MNQSRLTPRRGPVPLALALALAGCASIPDLGTRPELRAPGSIAAEQSFAMRDEAGQWPGDGWWRDYGDQQLTQLIEEGLRGSPDAAAAAARFRRAEGLAQAAGAPLLPSIDATGEAALQKQSYNNGVPAQFVPRGWQDIGRASLNLSYDLDLWGGNRAALAAATSEAEAAWMEQGQARLMLTTAIAAAYADLARLHAERDVLAAAVELRTATRQLVGDRVRSGLDTRAEQKQADAGVPQARADLAATEEAISLARNQIAALIGAGPDRGRDIARPNLATLHPPALPARITTELVGRRPDIAAARARAEAAARRIKAARADFYPAIRLDALVGLQSFGLENLAKGGSTTGRVGPAVSLPIFHGGAIAGQYRGARAAYDEAVASYDLRVLTAYREVADAVTSQLWAADRLAQSRQALADSEEAYAIARKRYEGGLSTYLSVLTAEEKLLQARRAVAALDARMFALDVALVRALGGGFTPNPVAYAKDSPNG</sequence>
<organism evidence="10 11">
    <name type="scientific">Rhizorhabdus dicambivorans</name>
    <dbReference type="NCBI Taxonomy" id="1850238"/>
    <lineage>
        <taxon>Bacteria</taxon>
        <taxon>Pseudomonadati</taxon>
        <taxon>Pseudomonadota</taxon>
        <taxon>Alphaproteobacteria</taxon>
        <taxon>Sphingomonadales</taxon>
        <taxon>Sphingomonadaceae</taxon>
        <taxon>Rhizorhabdus</taxon>
    </lineage>
</organism>
<evidence type="ECO:0000256" key="5">
    <source>
        <dbReference type="ARBA" id="ARBA00022729"/>
    </source>
</evidence>
<dbReference type="Pfam" id="PF02321">
    <property type="entry name" value="OEP"/>
    <property type="match status" value="2"/>
</dbReference>
<keyword evidence="5" id="KW-0732">Signal</keyword>
<evidence type="ECO:0000256" key="8">
    <source>
        <dbReference type="ARBA" id="ARBA00023288"/>
    </source>
</evidence>
<dbReference type="Gene3D" id="1.20.1600.10">
    <property type="entry name" value="Outer membrane efflux proteins (OEP)"/>
    <property type="match status" value="1"/>
</dbReference>
<evidence type="ECO:0000256" key="3">
    <source>
        <dbReference type="ARBA" id="ARBA00022452"/>
    </source>
</evidence>
<keyword evidence="3 9" id="KW-1134">Transmembrane beta strand</keyword>
<dbReference type="OrthoDB" id="9783100at2"/>
<keyword evidence="7 9" id="KW-0564">Palmitate</keyword>
<dbReference type="EMBL" id="NWUF01000013">
    <property type="protein sequence ID" value="PCE41639.1"/>
    <property type="molecule type" value="Genomic_DNA"/>
</dbReference>
<dbReference type="RefSeq" id="WP_066964370.1">
    <property type="nucleotide sequence ID" value="NZ_CP023449.1"/>
</dbReference>
<dbReference type="AlphaFoldDB" id="A0A2A4FU21"/>
<dbReference type="KEGG" id="rdi:CMV14_09135"/>
<evidence type="ECO:0000313" key="11">
    <source>
        <dbReference type="Proteomes" id="UP000218934"/>
    </source>
</evidence>
<evidence type="ECO:0000256" key="1">
    <source>
        <dbReference type="ARBA" id="ARBA00004370"/>
    </source>
</evidence>
<evidence type="ECO:0000256" key="7">
    <source>
        <dbReference type="ARBA" id="ARBA00023139"/>
    </source>
</evidence>
<evidence type="ECO:0000313" key="10">
    <source>
        <dbReference type="EMBL" id="PCE41639.1"/>
    </source>
</evidence>
<evidence type="ECO:0000256" key="6">
    <source>
        <dbReference type="ARBA" id="ARBA00023136"/>
    </source>
</evidence>
<proteinExistence type="inferred from homology"/>
<dbReference type="Proteomes" id="UP000218934">
    <property type="component" value="Unassembled WGS sequence"/>
</dbReference>
<dbReference type="GO" id="GO:0015562">
    <property type="term" value="F:efflux transmembrane transporter activity"/>
    <property type="evidence" value="ECO:0007669"/>
    <property type="project" value="InterPro"/>
</dbReference>
<gene>
    <name evidence="10" type="ORF">COO09_14060</name>
</gene>
<keyword evidence="8 9" id="KW-0449">Lipoprotein</keyword>
<dbReference type="Gene3D" id="2.20.200.10">
    <property type="entry name" value="Outer membrane efflux proteins (OEP)"/>
    <property type="match status" value="1"/>
</dbReference>
<dbReference type="GO" id="GO:0005886">
    <property type="term" value="C:plasma membrane"/>
    <property type="evidence" value="ECO:0007669"/>
    <property type="project" value="UniProtKB-SubCell"/>
</dbReference>